<dbReference type="AlphaFoldDB" id="A0A4Y2W2D4"/>
<protein>
    <submittedName>
        <fullName evidence="1">Uncharacterized protein</fullName>
    </submittedName>
</protein>
<reference evidence="1 2" key="1">
    <citation type="journal article" date="2019" name="Sci. Rep.">
        <title>Orb-weaving spider Araneus ventricosus genome elucidates the spidroin gene catalogue.</title>
        <authorList>
            <person name="Kono N."/>
            <person name="Nakamura H."/>
            <person name="Ohtoshi R."/>
            <person name="Moran D.A.P."/>
            <person name="Shinohara A."/>
            <person name="Yoshida Y."/>
            <person name="Fujiwara M."/>
            <person name="Mori M."/>
            <person name="Tomita M."/>
            <person name="Arakawa K."/>
        </authorList>
    </citation>
    <scope>NUCLEOTIDE SEQUENCE [LARGE SCALE GENOMIC DNA]</scope>
</reference>
<accession>A0A4Y2W2D4</accession>
<evidence type="ECO:0000313" key="1">
    <source>
        <dbReference type="EMBL" id="GBO30708.1"/>
    </source>
</evidence>
<name>A0A4Y2W2D4_ARAVE</name>
<dbReference type="Proteomes" id="UP000499080">
    <property type="component" value="Unassembled WGS sequence"/>
</dbReference>
<organism evidence="1 2">
    <name type="scientific">Araneus ventricosus</name>
    <name type="common">Orbweaver spider</name>
    <name type="synonym">Epeira ventricosa</name>
    <dbReference type="NCBI Taxonomy" id="182803"/>
    <lineage>
        <taxon>Eukaryota</taxon>
        <taxon>Metazoa</taxon>
        <taxon>Ecdysozoa</taxon>
        <taxon>Arthropoda</taxon>
        <taxon>Chelicerata</taxon>
        <taxon>Arachnida</taxon>
        <taxon>Araneae</taxon>
        <taxon>Araneomorphae</taxon>
        <taxon>Entelegynae</taxon>
        <taxon>Araneoidea</taxon>
        <taxon>Araneidae</taxon>
        <taxon>Araneus</taxon>
    </lineage>
</organism>
<evidence type="ECO:0000313" key="2">
    <source>
        <dbReference type="Proteomes" id="UP000499080"/>
    </source>
</evidence>
<gene>
    <name evidence="1" type="ORF">AVEN_191388_1</name>
</gene>
<comment type="caution">
    <text evidence="1">The sequence shown here is derived from an EMBL/GenBank/DDBJ whole genome shotgun (WGS) entry which is preliminary data.</text>
</comment>
<keyword evidence="2" id="KW-1185">Reference proteome</keyword>
<sequence length="87" mass="9864">MRSETQKGVTYWCSDGKWHWGHVIFSPLIKFTLKKLTRMYILPTLKSKTGTPSPHRPLAASSHAIAPALEVKTCKPCFSHSEQRKVV</sequence>
<dbReference type="EMBL" id="BGPR01053912">
    <property type="protein sequence ID" value="GBO30708.1"/>
    <property type="molecule type" value="Genomic_DNA"/>
</dbReference>
<proteinExistence type="predicted"/>